<feature type="region of interest" description="Disordered" evidence="1">
    <location>
        <begin position="570"/>
        <end position="593"/>
    </location>
</feature>
<dbReference type="Proteomes" id="UP001176961">
    <property type="component" value="Unassembled WGS sequence"/>
</dbReference>
<protein>
    <submittedName>
        <fullName evidence="2">Uncharacterized protein</fullName>
    </submittedName>
</protein>
<feature type="region of interest" description="Disordered" evidence="1">
    <location>
        <begin position="302"/>
        <end position="521"/>
    </location>
</feature>
<feature type="compositionally biased region" description="Polar residues" evidence="1">
    <location>
        <begin position="430"/>
        <end position="442"/>
    </location>
</feature>
<feature type="compositionally biased region" description="Polar residues" evidence="1">
    <location>
        <begin position="320"/>
        <end position="339"/>
    </location>
</feature>
<evidence type="ECO:0000313" key="3">
    <source>
        <dbReference type="Proteomes" id="UP001176961"/>
    </source>
</evidence>
<feature type="compositionally biased region" description="Basic and acidic residues" evidence="1">
    <location>
        <begin position="467"/>
        <end position="488"/>
    </location>
</feature>
<reference evidence="2" key="1">
    <citation type="submission" date="2023-07" db="EMBL/GenBank/DDBJ databases">
        <authorList>
            <consortium name="CYATHOMIX"/>
        </authorList>
    </citation>
    <scope>NUCLEOTIDE SEQUENCE</scope>
    <source>
        <strain evidence="2">N/A</strain>
    </source>
</reference>
<feature type="region of interest" description="Disordered" evidence="1">
    <location>
        <begin position="86"/>
        <end position="135"/>
    </location>
</feature>
<evidence type="ECO:0000313" key="2">
    <source>
        <dbReference type="EMBL" id="CAJ0595462.1"/>
    </source>
</evidence>
<dbReference type="AlphaFoldDB" id="A0AA36M355"/>
<keyword evidence="3" id="KW-1185">Reference proteome</keyword>
<feature type="compositionally biased region" description="Pro residues" evidence="1">
    <location>
        <begin position="344"/>
        <end position="355"/>
    </location>
</feature>
<feature type="compositionally biased region" description="Basic residues" evidence="1">
    <location>
        <begin position="453"/>
        <end position="466"/>
    </location>
</feature>
<organism evidence="2 3">
    <name type="scientific">Cylicocyclus nassatus</name>
    <name type="common">Nematode worm</name>
    <dbReference type="NCBI Taxonomy" id="53992"/>
    <lineage>
        <taxon>Eukaryota</taxon>
        <taxon>Metazoa</taxon>
        <taxon>Ecdysozoa</taxon>
        <taxon>Nematoda</taxon>
        <taxon>Chromadorea</taxon>
        <taxon>Rhabditida</taxon>
        <taxon>Rhabditina</taxon>
        <taxon>Rhabditomorpha</taxon>
        <taxon>Strongyloidea</taxon>
        <taxon>Strongylidae</taxon>
        <taxon>Cylicocyclus</taxon>
    </lineage>
</organism>
<feature type="compositionally biased region" description="Basic and acidic residues" evidence="1">
    <location>
        <begin position="443"/>
        <end position="452"/>
    </location>
</feature>
<feature type="compositionally biased region" description="Polar residues" evidence="1">
    <location>
        <begin position="489"/>
        <end position="500"/>
    </location>
</feature>
<name>A0AA36M355_CYLNA</name>
<feature type="compositionally biased region" description="Basic and acidic residues" evidence="1">
    <location>
        <begin position="302"/>
        <end position="315"/>
    </location>
</feature>
<accession>A0AA36M355</accession>
<dbReference type="EMBL" id="CATQJL010000112">
    <property type="protein sequence ID" value="CAJ0595462.1"/>
    <property type="molecule type" value="Genomic_DNA"/>
</dbReference>
<sequence length="593" mass="65569">MRPPPSGHMVINMKTTITTHGAHNGVIVHAGVQSGPGSSSSSSQGHQWYVPSQFPQIETPSGTMHAVAPGTSQENLTTSWPALHISTATSPQPQPEQIRNSRQDRSPQPAPRTLAPSPPRSPVYSFTGRDSPPDEFIQPSKVTLNVFNPGRFDPFPIKTGLRRSQSETADALINDSVTTTTTVEVFRAPLDPAHPDRVVTLPPPPVPSIDDRPQLLRINGPPYEKWSSHRTETLINDRPIQPSHHSKAVQWKETLVDGGPVGGKKITLYDPYSGPRSPFANAVTTPHPPSTHQYQLPTVNSFDDRLLPRPSKDKPAYVVQSPSTEFSQVSHPLITSSQEDLSRPPFPKSPVPPAPASTYRELVSHPAVPDTSLDYRKPRETPILNGQSGYEQVRGSATLPPPPPAHYRDSNLTRQPSSPLYVEPNRARTIKTQVEPSTSHRYSCTEEAERYRSTRRSHSSHRRRRELHREIEHRQRHRSESPAYRERYTSTPGYGTSAGVSPSGYDERPDPNRLPGEGPTRANSREIFHLYQTRDVLQNVVAQFDALGYGFSDSLLLSPLAESEDSIISELSSRADRSRSDVLVTKGPEAAAE</sequence>
<comment type="caution">
    <text evidence="2">The sequence shown here is derived from an EMBL/GenBank/DDBJ whole genome shotgun (WGS) entry which is preliminary data.</text>
</comment>
<gene>
    <name evidence="2" type="ORF">CYNAS_LOCUS7445</name>
</gene>
<feature type="compositionally biased region" description="Polar residues" evidence="1">
    <location>
        <begin position="86"/>
        <end position="98"/>
    </location>
</feature>
<feature type="non-terminal residue" evidence="2">
    <location>
        <position position="1"/>
    </location>
</feature>
<evidence type="ECO:0000256" key="1">
    <source>
        <dbReference type="SAM" id="MobiDB-lite"/>
    </source>
</evidence>
<feature type="region of interest" description="Disordered" evidence="1">
    <location>
        <begin position="54"/>
        <end position="74"/>
    </location>
</feature>
<proteinExistence type="predicted"/>